<dbReference type="EMBL" id="QRNG01000025">
    <property type="protein sequence ID" value="RHK23846.1"/>
    <property type="molecule type" value="Genomic_DNA"/>
</dbReference>
<name>A0A415FLU1_BIFAD</name>
<proteinExistence type="predicted"/>
<protein>
    <submittedName>
        <fullName evidence="1">Glycosyl transferase</fullName>
    </submittedName>
</protein>
<evidence type="ECO:0000313" key="1">
    <source>
        <dbReference type="EMBL" id="RHK23846.1"/>
    </source>
</evidence>
<evidence type="ECO:0000313" key="2">
    <source>
        <dbReference type="Proteomes" id="UP000285262"/>
    </source>
</evidence>
<dbReference type="GO" id="GO:0051999">
    <property type="term" value="P:mannosyl-inositol phosphorylceramide biosynthetic process"/>
    <property type="evidence" value="ECO:0007669"/>
    <property type="project" value="TreeGrafter"/>
</dbReference>
<organism evidence="1 2">
    <name type="scientific">Bifidobacterium adolescentis</name>
    <dbReference type="NCBI Taxonomy" id="1680"/>
    <lineage>
        <taxon>Bacteria</taxon>
        <taxon>Bacillati</taxon>
        <taxon>Actinomycetota</taxon>
        <taxon>Actinomycetes</taxon>
        <taxon>Bifidobacteriales</taxon>
        <taxon>Bifidobacteriaceae</taxon>
        <taxon>Bifidobacterium</taxon>
    </lineage>
</organism>
<gene>
    <name evidence="1" type="ORF">DW072_09390</name>
</gene>
<dbReference type="InterPro" id="IPR051706">
    <property type="entry name" value="Glycosyltransferase_domain"/>
</dbReference>
<dbReference type="GO" id="GO:0000030">
    <property type="term" value="F:mannosyltransferase activity"/>
    <property type="evidence" value="ECO:0007669"/>
    <property type="project" value="TreeGrafter"/>
</dbReference>
<sequence length="269" mass="31436">MLDEVIVEKIIHYCWFGRKQLSQHALDVIETWKKYAPGYEIKCWNEDNFNVNDHPFTKAAYESERMAFVSDYVRFWAVYNYGGIYMDLGSELIKDIRGLVSSYKCISAIEKSTCTVNSGLFLSCEKHDSLAGEVLSKYDALEYVDSDDFRLKHTVNEMFTQLLMEKGFQKKDEKQSIGKWTILPSDCFNPLYGIGGFHIKKNTYSIHQYTASWRDPKERYRDQVTHRLAFYVGHRAGEVLSRLIAEFKFENMSDAFRNLFSKLASHSHR</sequence>
<keyword evidence="1" id="KW-0808">Transferase</keyword>
<dbReference type="GO" id="GO:0016020">
    <property type="term" value="C:membrane"/>
    <property type="evidence" value="ECO:0007669"/>
    <property type="project" value="GOC"/>
</dbReference>
<dbReference type="SUPFAM" id="SSF53448">
    <property type="entry name" value="Nucleotide-diphospho-sugar transferases"/>
    <property type="match status" value="1"/>
</dbReference>
<dbReference type="InterPro" id="IPR007577">
    <property type="entry name" value="GlycoTrfase_DXD_sugar-bd_CS"/>
</dbReference>
<reference evidence="1 2" key="1">
    <citation type="submission" date="2018-08" db="EMBL/GenBank/DDBJ databases">
        <title>A genome reference for cultivated species of the human gut microbiota.</title>
        <authorList>
            <person name="Zou Y."/>
            <person name="Xue W."/>
            <person name="Luo G."/>
        </authorList>
    </citation>
    <scope>NUCLEOTIDE SEQUENCE [LARGE SCALE GENOMIC DNA]</scope>
    <source>
        <strain evidence="1 2">AF45-19</strain>
    </source>
</reference>
<dbReference type="InterPro" id="IPR029044">
    <property type="entry name" value="Nucleotide-diphossugar_trans"/>
</dbReference>
<accession>A0A415FLU1</accession>
<dbReference type="Pfam" id="PF04488">
    <property type="entry name" value="Gly_transf_sug"/>
    <property type="match status" value="1"/>
</dbReference>
<dbReference type="Proteomes" id="UP000285262">
    <property type="component" value="Unassembled WGS sequence"/>
</dbReference>
<dbReference type="Gene3D" id="3.90.550.20">
    <property type="match status" value="1"/>
</dbReference>
<comment type="caution">
    <text evidence="1">The sequence shown here is derived from an EMBL/GenBank/DDBJ whole genome shotgun (WGS) entry which is preliminary data.</text>
</comment>
<dbReference type="PANTHER" id="PTHR32385:SF15">
    <property type="entry name" value="INOSITOL PHOSPHOCERAMIDE MANNOSYLTRANSFERASE 1"/>
    <property type="match status" value="1"/>
</dbReference>
<dbReference type="PANTHER" id="PTHR32385">
    <property type="entry name" value="MANNOSYL PHOSPHORYLINOSITOL CERAMIDE SYNTHASE"/>
    <property type="match status" value="1"/>
</dbReference>
<dbReference type="AlphaFoldDB" id="A0A415FLU1"/>